<evidence type="ECO:0000313" key="2">
    <source>
        <dbReference type="EMBL" id="KAL3626810.1"/>
    </source>
</evidence>
<keyword evidence="3" id="KW-1185">Reference proteome</keyword>
<name>A0ABD3CAE0_9LAMI</name>
<comment type="caution">
    <text evidence="2">The sequence shown here is derived from an EMBL/GenBank/DDBJ whole genome shotgun (WGS) entry which is preliminary data.</text>
</comment>
<reference evidence="3" key="1">
    <citation type="journal article" date="2024" name="IScience">
        <title>Strigolactones Initiate the Formation of Haustorium-like Structures in Castilleja.</title>
        <authorList>
            <person name="Buerger M."/>
            <person name="Peterson D."/>
            <person name="Chory J."/>
        </authorList>
    </citation>
    <scope>NUCLEOTIDE SEQUENCE [LARGE SCALE GENOMIC DNA]</scope>
</reference>
<evidence type="ECO:0000313" key="3">
    <source>
        <dbReference type="Proteomes" id="UP001632038"/>
    </source>
</evidence>
<dbReference type="AlphaFoldDB" id="A0ABD3CAE0"/>
<evidence type="ECO:0008006" key="4">
    <source>
        <dbReference type="Google" id="ProtNLM"/>
    </source>
</evidence>
<dbReference type="EMBL" id="JAVIJP010000044">
    <property type="protein sequence ID" value="KAL3626810.1"/>
    <property type="molecule type" value="Genomic_DNA"/>
</dbReference>
<dbReference type="Proteomes" id="UP001632038">
    <property type="component" value="Unassembled WGS sequence"/>
</dbReference>
<protein>
    <recommendedName>
        <fullName evidence="4">DUF4124 domain-containing protein</fullName>
    </recommendedName>
</protein>
<sequence length="35" mass="3857">MSNKYFYSDSNGKLQFSPNPVKTESSLPATKESSS</sequence>
<organism evidence="2 3">
    <name type="scientific">Castilleja foliolosa</name>
    <dbReference type="NCBI Taxonomy" id="1961234"/>
    <lineage>
        <taxon>Eukaryota</taxon>
        <taxon>Viridiplantae</taxon>
        <taxon>Streptophyta</taxon>
        <taxon>Embryophyta</taxon>
        <taxon>Tracheophyta</taxon>
        <taxon>Spermatophyta</taxon>
        <taxon>Magnoliopsida</taxon>
        <taxon>eudicotyledons</taxon>
        <taxon>Gunneridae</taxon>
        <taxon>Pentapetalae</taxon>
        <taxon>asterids</taxon>
        <taxon>lamiids</taxon>
        <taxon>Lamiales</taxon>
        <taxon>Orobanchaceae</taxon>
        <taxon>Pedicularideae</taxon>
        <taxon>Castillejinae</taxon>
        <taxon>Castilleja</taxon>
    </lineage>
</organism>
<feature type="region of interest" description="Disordered" evidence="1">
    <location>
        <begin position="1"/>
        <end position="35"/>
    </location>
</feature>
<proteinExistence type="predicted"/>
<accession>A0ABD3CAE0</accession>
<evidence type="ECO:0000256" key="1">
    <source>
        <dbReference type="SAM" id="MobiDB-lite"/>
    </source>
</evidence>
<gene>
    <name evidence="2" type="ORF">CASFOL_029382</name>
</gene>